<dbReference type="AlphaFoldDB" id="A0A3M7R972"/>
<keyword evidence="1" id="KW-0812">Transmembrane</keyword>
<evidence type="ECO:0000256" key="1">
    <source>
        <dbReference type="SAM" id="Phobius"/>
    </source>
</evidence>
<keyword evidence="3" id="KW-1185">Reference proteome</keyword>
<evidence type="ECO:0000313" key="2">
    <source>
        <dbReference type="EMBL" id="RNA20076.1"/>
    </source>
</evidence>
<organism evidence="2 3">
    <name type="scientific">Brachionus plicatilis</name>
    <name type="common">Marine rotifer</name>
    <name type="synonym">Brachionus muelleri</name>
    <dbReference type="NCBI Taxonomy" id="10195"/>
    <lineage>
        <taxon>Eukaryota</taxon>
        <taxon>Metazoa</taxon>
        <taxon>Spiralia</taxon>
        <taxon>Gnathifera</taxon>
        <taxon>Rotifera</taxon>
        <taxon>Eurotatoria</taxon>
        <taxon>Monogononta</taxon>
        <taxon>Pseudotrocha</taxon>
        <taxon>Ploima</taxon>
        <taxon>Brachionidae</taxon>
        <taxon>Brachionus</taxon>
    </lineage>
</organism>
<sequence>MDFFSIYLLAEYLNFQSALHFIRYLISYQMLVLTIICLFVTEMQIDSSNLAIRGFGYFKRYTVTDVFGKI</sequence>
<comment type="caution">
    <text evidence="2">The sequence shown here is derived from an EMBL/GenBank/DDBJ whole genome shotgun (WGS) entry which is preliminary data.</text>
</comment>
<name>A0A3M7R972_BRAPC</name>
<keyword evidence="1" id="KW-0472">Membrane</keyword>
<gene>
    <name evidence="2" type="ORF">BpHYR1_036079</name>
</gene>
<keyword evidence="1" id="KW-1133">Transmembrane helix</keyword>
<dbReference type="EMBL" id="REGN01003924">
    <property type="protein sequence ID" value="RNA20076.1"/>
    <property type="molecule type" value="Genomic_DNA"/>
</dbReference>
<proteinExistence type="predicted"/>
<accession>A0A3M7R972</accession>
<protein>
    <submittedName>
        <fullName evidence="2">Uncharacterized protein</fullName>
    </submittedName>
</protein>
<dbReference type="Proteomes" id="UP000276133">
    <property type="component" value="Unassembled WGS sequence"/>
</dbReference>
<reference evidence="2 3" key="1">
    <citation type="journal article" date="2018" name="Sci. Rep.">
        <title>Genomic signatures of local adaptation to the degree of environmental predictability in rotifers.</title>
        <authorList>
            <person name="Franch-Gras L."/>
            <person name="Hahn C."/>
            <person name="Garcia-Roger E.M."/>
            <person name="Carmona M.J."/>
            <person name="Serra M."/>
            <person name="Gomez A."/>
        </authorList>
    </citation>
    <scope>NUCLEOTIDE SEQUENCE [LARGE SCALE GENOMIC DNA]</scope>
    <source>
        <strain evidence="2">HYR1</strain>
    </source>
</reference>
<feature type="transmembrane region" description="Helical" evidence="1">
    <location>
        <begin position="20"/>
        <end position="40"/>
    </location>
</feature>
<evidence type="ECO:0000313" key="3">
    <source>
        <dbReference type="Proteomes" id="UP000276133"/>
    </source>
</evidence>